<evidence type="ECO:0000256" key="10">
    <source>
        <dbReference type="ARBA" id="ARBA00033083"/>
    </source>
</evidence>
<dbReference type="GO" id="GO:0006004">
    <property type="term" value="P:fucose metabolic process"/>
    <property type="evidence" value="ECO:0007669"/>
    <property type="project" value="UniProtKB-KW"/>
</dbReference>
<sequence>MAKLKFIDIFIVFLQFSCISCHENDYNAAYGAGNENSLNVGQVVSGKQYLIYDVNPGEGFNLRRDVYLRAANLVKILNEISNWTLVVPPWRRLYHWKTHDIEQNAIPWKTFFDMKSLNRYVPVVEFEDFINETGSPGIEQTIYLQRYKEGWTSGEWEEKIDERECLDTPIY</sequence>
<dbReference type="AlphaFoldDB" id="A0A6S7KJ62"/>
<dbReference type="Gene3D" id="3.40.50.11340">
    <property type="match status" value="1"/>
</dbReference>
<keyword evidence="6" id="KW-0294">Fucose metabolism</keyword>
<feature type="non-terminal residue" evidence="13">
    <location>
        <position position="171"/>
    </location>
</feature>
<comment type="catalytic activity">
    <reaction evidence="11">
        <text>L-threonyl-[protein] + GDP-beta-L-fucose = 3-O-(alpha-L-fucosyl)-L-threonyl-[protein] + GDP + H(+)</text>
        <dbReference type="Rhea" id="RHEA:70491"/>
        <dbReference type="Rhea" id="RHEA-COMP:11060"/>
        <dbReference type="Rhea" id="RHEA-COMP:17915"/>
        <dbReference type="ChEBI" id="CHEBI:15378"/>
        <dbReference type="ChEBI" id="CHEBI:30013"/>
        <dbReference type="ChEBI" id="CHEBI:57273"/>
        <dbReference type="ChEBI" id="CHEBI:58189"/>
        <dbReference type="ChEBI" id="CHEBI:189631"/>
        <dbReference type="EC" id="2.4.1.221"/>
    </reaction>
    <physiologicalReaction direction="left-to-right" evidence="11">
        <dbReference type="Rhea" id="RHEA:70492"/>
    </physiologicalReaction>
</comment>
<dbReference type="PANTHER" id="PTHR13398">
    <property type="entry name" value="GDP-FUCOSE PROTEIN O-FUCOSYLTRANSFERASE 2"/>
    <property type="match status" value="1"/>
</dbReference>
<gene>
    <name evidence="13" type="ORF">PACLA_8A022083</name>
</gene>
<evidence type="ECO:0000256" key="2">
    <source>
        <dbReference type="ARBA" id="ARBA00004922"/>
    </source>
</evidence>
<keyword evidence="14" id="KW-1185">Reference proteome</keyword>
<protein>
    <recommendedName>
        <fullName evidence="9">GDP-fucose protein O-fucosyltransferase 2</fullName>
        <ecNumber evidence="3">2.4.1.221</ecNumber>
    </recommendedName>
    <alternativeName>
        <fullName evidence="10">Peptide-O-fucosyltransferase 2</fullName>
    </alternativeName>
</protein>
<comment type="catalytic activity">
    <reaction evidence="12">
        <text>L-seryl-[protein] + GDP-beta-L-fucose = 3-O-(alpha-L-fucosyl)-L-seryl-[protein] + GDP + H(+)</text>
        <dbReference type="Rhea" id="RHEA:63644"/>
        <dbReference type="Rhea" id="RHEA-COMP:9863"/>
        <dbReference type="Rhea" id="RHEA-COMP:17914"/>
        <dbReference type="ChEBI" id="CHEBI:15378"/>
        <dbReference type="ChEBI" id="CHEBI:29999"/>
        <dbReference type="ChEBI" id="CHEBI:57273"/>
        <dbReference type="ChEBI" id="CHEBI:58189"/>
        <dbReference type="ChEBI" id="CHEBI:189632"/>
        <dbReference type="EC" id="2.4.1.221"/>
    </reaction>
    <physiologicalReaction direction="left-to-right" evidence="12">
        <dbReference type="Rhea" id="RHEA:63645"/>
    </physiologicalReaction>
</comment>
<dbReference type="EC" id="2.4.1.221" evidence="3"/>
<accession>A0A6S7KJ62</accession>
<evidence type="ECO:0000256" key="3">
    <source>
        <dbReference type="ARBA" id="ARBA00012196"/>
    </source>
</evidence>
<dbReference type="PANTHER" id="PTHR13398:SF0">
    <property type="entry name" value="GDP-FUCOSE PROTEIN O-FUCOSYLTRANSFERASE 2"/>
    <property type="match status" value="1"/>
</dbReference>
<dbReference type="Pfam" id="PF10250">
    <property type="entry name" value="O-FucT"/>
    <property type="match status" value="1"/>
</dbReference>
<comment type="similarity">
    <text evidence="8">Belongs to the glycosyltransferase 68 family.</text>
</comment>
<proteinExistence type="inferred from homology"/>
<evidence type="ECO:0000256" key="6">
    <source>
        <dbReference type="ARBA" id="ARBA00023253"/>
    </source>
</evidence>
<dbReference type="GO" id="GO:0046922">
    <property type="term" value="F:peptide-O-fucosyltransferase activity"/>
    <property type="evidence" value="ECO:0007669"/>
    <property type="project" value="UniProtKB-EC"/>
</dbReference>
<evidence type="ECO:0000256" key="1">
    <source>
        <dbReference type="ARBA" id="ARBA00004240"/>
    </source>
</evidence>
<dbReference type="InterPro" id="IPR019378">
    <property type="entry name" value="GDP-Fuc_O-FucTrfase"/>
</dbReference>
<comment type="subcellular location">
    <subcellularLocation>
        <location evidence="1">Endoplasmic reticulum</location>
    </subcellularLocation>
</comment>
<comment type="caution">
    <text evidence="13">The sequence shown here is derived from an EMBL/GenBank/DDBJ whole genome shotgun (WGS) entry which is preliminary data.</text>
</comment>
<evidence type="ECO:0000256" key="4">
    <source>
        <dbReference type="ARBA" id="ARBA00022679"/>
    </source>
</evidence>
<evidence type="ECO:0000256" key="11">
    <source>
        <dbReference type="ARBA" id="ARBA00047273"/>
    </source>
</evidence>
<evidence type="ECO:0000313" key="14">
    <source>
        <dbReference type="Proteomes" id="UP001152795"/>
    </source>
</evidence>
<name>A0A6S7KJ62_PARCT</name>
<dbReference type="GO" id="GO:0005783">
    <property type="term" value="C:endoplasmic reticulum"/>
    <property type="evidence" value="ECO:0007669"/>
    <property type="project" value="UniProtKB-SubCell"/>
</dbReference>
<evidence type="ECO:0000256" key="5">
    <source>
        <dbReference type="ARBA" id="ARBA00022824"/>
    </source>
</evidence>
<dbReference type="Proteomes" id="UP001152795">
    <property type="component" value="Unassembled WGS sequence"/>
</dbReference>
<dbReference type="OrthoDB" id="422368at2759"/>
<evidence type="ECO:0000256" key="9">
    <source>
        <dbReference type="ARBA" id="ARBA00026232"/>
    </source>
</evidence>
<keyword evidence="5" id="KW-0256">Endoplasmic reticulum</keyword>
<dbReference type="InterPro" id="IPR045130">
    <property type="entry name" value="OFUT2-like"/>
</dbReference>
<dbReference type="EMBL" id="CACRXK020011012">
    <property type="protein sequence ID" value="CAB4020548.1"/>
    <property type="molecule type" value="Genomic_DNA"/>
</dbReference>
<organism evidence="13 14">
    <name type="scientific">Paramuricea clavata</name>
    <name type="common">Red gorgonian</name>
    <name type="synonym">Violescent sea-whip</name>
    <dbReference type="NCBI Taxonomy" id="317549"/>
    <lineage>
        <taxon>Eukaryota</taxon>
        <taxon>Metazoa</taxon>
        <taxon>Cnidaria</taxon>
        <taxon>Anthozoa</taxon>
        <taxon>Octocorallia</taxon>
        <taxon>Malacalcyonacea</taxon>
        <taxon>Plexauridae</taxon>
        <taxon>Paramuricea</taxon>
    </lineage>
</organism>
<keyword evidence="4" id="KW-0808">Transferase</keyword>
<evidence type="ECO:0000256" key="8">
    <source>
        <dbReference type="ARBA" id="ARBA00025803"/>
    </source>
</evidence>
<evidence type="ECO:0000313" key="13">
    <source>
        <dbReference type="EMBL" id="CAB4020548.1"/>
    </source>
</evidence>
<comment type="pathway">
    <text evidence="2">Protein modification; protein glycosylation.</text>
</comment>
<reference evidence="13" key="1">
    <citation type="submission" date="2020-04" db="EMBL/GenBank/DDBJ databases">
        <authorList>
            <person name="Alioto T."/>
            <person name="Alioto T."/>
            <person name="Gomez Garrido J."/>
        </authorList>
    </citation>
    <scope>NUCLEOTIDE SEQUENCE</scope>
    <source>
        <strain evidence="13">A484AB</strain>
    </source>
</reference>
<keyword evidence="7" id="KW-0119">Carbohydrate metabolism</keyword>
<evidence type="ECO:0000256" key="12">
    <source>
        <dbReference type="ARBA" id="ARBA00048647"/>
    </source>
</evidence>
<evidence type="ECO:0000256" key="7">
    <source>
        <dbReference type="ARBA" id="ARBA00023277"/>
    </source>
</evidence>